<dbReference type="VEuPathDB" id="MicrosporidiaDB:NAPIS_ORF01103"/>
<dbReference type="SUPFAM" id="SSF50978">
    <property type="entry name" value="WD40 repeat-like"/>
    <property type="match status" value="1"/>
</dbReference>
<dbReference type="AlphaFoldDB" id="T0MK10"/>
<evidence type="ECO:0000313" key="1">
    <source>
        <dbReference type="EMBL" id="EQB61335.1"/>
    </source>
</evidence>
<protein>
    <submittedName>
        <fullName evidence="1">Uncharacterized protein</fullName>
    </submittedName>
</protein>
<gene>
    <name evidence="1" type="ORF">NAPIS_ORF01103</name>
</gene>
<dbReference type="Proteomes" id="UP000053780">
    <property type="component" value="Unassembled WGS sequence"/>
</dbReference>
<reference evidence="1 2" key="1">
    <citation type="journal article" date="2013" name="BMC Genomics">
        <title>Genome sequencing and comparative genomics of honey bee microsporidia, Nosema apis reveal novel insights into host-parasite interactions.</title>
        <authorList>
            <person name="Chen Yp."/>
            <person name="Pettis J.S."/>
            <person name="Zhao Y."/>
            <person name="Liu X."/>
            <person name="Tallon L.J."/>
            <person name="Sadzewicz L.D."/>
            <person name="Li R."/>
            <person name="Zheng H."/>
            <person name="Huang S."/>
            <person name="Zhang X."/>
            <person name="Hamilton M.C."/>
            <person name="Pernal S.F."/>
            <person name="Melathopoulos A.P."/>
            <person name="Yan X."/>
            <person name="Evans J.D."/>
        </authorList>
    </citation>
    <scope>NUCLEOTIDE SEQUENCE [LARGE SCALE GENOMIC DNA]</scope>
    <source>
        <strain evidence="1 2">BRL 01</strain>
    </source>
</reference>
<keyword evidence="2" id="KW-1185">Reference proteome</keyword>
<proteinExistence type="predicted"/>
<organism evidence="1 2">
    <name type="scientific">Vairimorpha apis BRL 01</name>
    <dbReference type="NCBI Taxonomy" id="1037528"/>
    <lineage>
        <taxon>Eukaryota</taxon>
        <taxon>Fungi</taxon>
        <taxon>Fungi incertae sedis</taxon>
        <taxon>Microsporidia</taxon>
        <taxon>Nosematidae</taxon>
        <taxon>Vairimorpha</taxon>
    </lineage>
</organism>
<evidence type="ECO:0000313" key="2">
    <source>
        <dbReference type="Proteomes" id="UP000053780"/>
    </source>
</evidence>
<dbReference type="OrthoDB" id="2200380at2759"/>
<dbReference type="HOGENOM" id="CLU_069863_0_0_1"/>
<dbReference type="InterPro" id="IPR036322">
    <property type="entry name" value="WD40_repeat_dom_sf"/>
</dbReference>
<feature type="non-terminal residue" evidence="1">
    <location>
        <position position="1"/>
    </location>
</feature>
<dbReference type="EMBL" id="KE647152">
    <property type="protein sequence ID" value="EQB61335.1"/>
    <property type="molecule type" value="Genomic_DNA"/>
</dbReference>
<accession>T0MK10</accession>
<sequence>LLKDTNDCFTLYINNEVFNSTLEEAMEKYGLSIESQSQISFIKYNFYNKNLYIGFYEMPLKIYNKNKDYSFINVRTITFNSLHIFGYKFRMGIIDLNLEKVVDNNKNISLMLIDEDNLYYGTDNGQCYVIEKLQNKKLLYNFENVKINIACNEFLDKKNYNITCVDSKDNETFFGTSTNPYVVQILRLDPFNVLKNYKFDNEISGLEAFDGIIYVSCDTKLFKFTI</sequence>
<name>T0MK10_9MICR</name>